<dbReference type="AlphaFoldDB" id="F4RQS8"/>
<dbReference type="VEuPathDB" id="FungiDB:MELLADRAFT_107739"/>
<keyword evidence="4" id="KW-1185">Reference proteome</keyword>
<feature type="chain" id="PRO_5003315456" description="Secreted protein" evidence="2">
    <location>
        <begin position="22"/>
        <end position="543"/>
    </location>
</feature>
<gene>
    <name evidence="3" type="ORF">MELLADRAFT_107739</name>
</gene>
<dbReference type="GeneID" id="18923261"/>
<protein>
    <recommendedName>
        <fullName evidence="5">Secreted protein</fullName>
    </recommendedName>
</protein>
<keyword evidence="2" id="KW-0732">Signal</keyword>
<reference evidence="4" key="1">
    <citation type="journal article" date="2011" name="Proc. Natl. Acad. Sci. U.S.A.">
        <title>Obligate biotrophy features unraveled by the genomic analysis of rust fungi.</title>
        <authorList>
            <person name="Duplessis S."/>
            <person name="Cuomo C.A."/>
            <person name="Lin Y.-C."/>
            <person name="Aerts A."/>
            <person name="Tisserant E."/>
            <person name="Veneault-Fourrey C."/>
            <person name="Joly D.L."/>
            <person name="Hacquard S."/>
            <person name="Amselem J."/>
            <person name="Cantarel B.L."/>
            <person name="Chiu R."/>
            <person name="Coutinho P.M."/>
            <person name="Feau N."/>
            <person name="Field M."/>
            <person name="Frey P."/>
            <person name="Gelhaye E."/>
            <person name="Goldberg J."/>
            <person name="Grabherr M.G."/>
            <person name="Kodira C.D."/>
            <person name="Kohler A."/>
            <person name="Kuees U."/>
            <person name="Lindquist E.A."/>
            <person name="Lucas S.M."/>
            <person name="Mago R."/>
            <person name="Mauceli E."/>
            <person name="Morin E."/>
            <person name="Murat C."/>
            <person name="Pangilinan J.L."/>
            <person name="Park R."/>
            <person name="Pearson M."/>
            <person name="Quesneville H."/>
            <person name="Rouhier N."/>
            <person name="Sakthikumar S."/>
            <person name="Salamov A.A."/>
            <person name="Schmutz J."/>
            <person name="Selles B."/>
            <person name="Shapiro H."/>
            <person name="Tanguay P."/>
            <person name="Tuskan G.A."/>
            <person name="Henrissat B."/>
            <person name="Van de Peer Y."/>
            <person name="Rouze P."/>
            <person name="Ellis J.G."/>
            <person name="Dodds P.N."/>
            <person name="Schein J.E."/>
            <person name="Zhong S."/>
            <person name="Hamelin R.C."/>
            <person name="Grigoriev I.V."/>
            <person name="Szabo L.J."/>
            <person name="Martin F."/>
        </authorList>
    </citation>
    <scope>NUCLEOTIDE SEQUENCE [LARGE SCALE GENOMIC DNA]</scope>
    <source>
        <strain evidence="4">98AG31 / pathotype 3-4-7</strain>
    </source>
</reference>
<evidence type="ECO:0000313" key="4">
    <source>
        <dbReference type="Proteomes" id="UP000001072"/>
    </source>
</evidence>
<evidence type="ECO:0000313" key="3">
    <source>
        <dbReference type="EMBL" id="EGG05090.1"/>
    </source>
</evidence>
<proteinExistence type="predicted"/>
<dbReference type="RefSeq" id="XP_007411455.1">
    <property type="nucleotide sequence ID" value="XM_007411393.1"/>
</dbReference>
<feature type="region of interest" description="Disordered" evidence="1">
    <location>
        <begin position="87"/>
        <end position="106"/>
    </location>
</feature>
<name>F4RQS8_MELLP</name>
<evidence type="ECO:0000256" key="2">
    <source>
        <dbReference type="SAM" id="SignalP"/>
    </source>
</evidence>
<evidence type="ECO:0008006" key="5">
    <source>
        <dbReference type="Google" id="ProtNLM"/>
    </source>
</evidence>
<dbReference type="Proteomes" id="UP000001072">
    <property type="component" value="Unassembled WGS sequence"/>
</dbReference>
<organism evidence="4">
    <name type="scientific">Melampsora larici-populina (strain 98AG31 / pathotype 3-4-7)</name>
    <name type="common">Poplar leaf rust fungus</name>
    <dbReference type="NCBI Taxonomy" id="747676"/>
    <lineage>
        <taxon>Eukaryota</taxon>
        <taxon>Fungi</taxon>
        <taxon>Dikarya</taxon>
        <taxon>Basidiomycota</taxon>
        <taxon>Pucciniomycotina</taxon>
        <taxon>Pucciniomycetes</taxon>
        <taxon>Pucciniales</taxon>
        <taxon>Melampsoraceae</taxon>
        <taxon>Melampsora</taxon>
    </lineage>
</organism>
<sequence length="543" mass="63309">MVGMSIGWVWIAGISIHLAISLDTNPENIRVNSRLQEIQPSRQIFTARGDMNNICRDSSSTYLDPSARPILKRQKLAPQAETILSHEKKGSFQSLDSENRERSSKVELWMEKKSTTDHKDLYPSSAERFDSNNHKIANICPIPNHRGVEQKEHHTARELNFDLNQEPMDHISPKFYENLISQGKTNTLSVESTKKGIESKSSIRMDSEPKASEIDIKNFHLHDPNKICSAAAIHYTKDLMISLSEKYTPRVKIPNECLSWNSGKEIWTSEILLPFVYFMVICNPSQKLWKYIKHLTVLSLRAYHQSSLEDKTQSDQEKLGRFVLWHTEVMYHITLLQPSIKSLDGVRLTIRGFCTLARLVWVMNDHENFEKCFSQKSCKSILERHISGTFEEDYKSGYPRNELNQNLYSSTLENWKKKSNEILKIGRYVDWSKFLINHPKDESHPLLLIDQDLQNLKTDPKLLVFMKYWEKDLEKMFEFISPLSLTGLALPHFSLHQICKGMNQFIKTKRQTSGLHKPSEFQVTLFSQFLHQKLNDKYFKRFW</sequence>
<feature type="compositionally biased region" description="Basic and acidic residues" evidence="1">
    <location>
        <begin position="97"/>
        <end position="106"/>
    </location>
</feature>
<dbReference type="InParanoid" id="F4RQS8"/>
<dbReference type="EMBL" id="GL883114">
    <property type="protein sequence ID" value="EGG05090.1"/>
    <property type="molecule type" value="Genomic_DNA"/>
</dbReference>
<dbReference type="KEGG" id="mlr:MELLADRAFT_107739"/>
<feature type="signal peptide" evidence="2">
    <location>
        <begin position="1"/>
        <end position="21"/>
    </location>
</feature>
<dbReference type="HOGENOM" id="CLU_504409_0_0_1"/>
<evidence type="ECO:0000256" key="1">
    <source>
        <dbReference type="SAM" id="MobiDB-lite"/>
    </source>
</evidence>
<accession>F4RQS8</accession>